<organism evidence="1 2">
    <name type="scientific">Thalassiosira oceanica</name>
    <name type="common">Marine diatom</name>
    <dbReference type="NCBI Taxonomy" id="159749"/>
    <lineage>
        <taxon>Eukaryota</taxon>
        <taxon>Sar</taxon>
        <taxon>Stramenopiles</taxon>
        <taxon>Ochrophyta</taxon>
        <taxon>Bacillariophyta</taxon>
        <taxon>Coscinodiscophyceae</taxon>
        <taxon>Thalassiosirophycidae</taxon>
        <taxon>Thalassiosirales</taxon>
        <taxon>Thalassiosiraceae</taxon>
        <taxon>Thalassiosira</taxon>
    </lineage>
</organism>
<gene>
    <name evidence="1" type="ORF">THAOC_31826</name>
</gene>
<dbReference type="Proteomes" id="UP000266841">
    <property type="component" value="Unassembled WGS sequence"/>
</dbReference>
<dbReference type="AlphaFoldDB" id="K0RRN5"/>
<protein>
    <submittedName>
        <fullName evidence="1">Uncharacterized protein</fullName>
    </submittedName>
</protein>
<dbReference type="EMBL" id="AGNL01044925">
    <property type="protein sequence ID" value="EJK49312.1"/>
    <property type="molecule type" value="Genomic_DNA"/>
</dbReference>
<sequence length="76" mass="8568">MGEILAAAARATHVNAIEMRSTSVTMRTLLMRTLIKKIRSSWFSDDTTRSPMTTTTTTTTTTRNRIITTLERSTFL</sequence>
<evidence type="ECO:0000313" key="2">
    <source>
        <dbReference type="Proteomes" id="UP000266841"/>
    </source>
</evidence>
<proteinExistence type="predicted"/>
<evidence type="ECO:0000313" key="1">
    <source>
        <dbReference type="EMBL" id="EJK49312.1"/>
    </source>
</evidence>
<accession>K0RRN5</accession>
<name>K0RRN5_THAOC</name>
<comment type="caution">
    <text evidence="1">The sequence shown here is derived from an EMBL/GenBank/DDBJ whole genome shotgun (WGS) entry which is preliminary data.</text>
</comment>
<keyword evidence="2" id="KW-1185">Reference proteome</keyword>
<reference evidence="1 2" key="1">
    <citation type="journal article" date="2012" name="Genome Biol.">
        <title>Genome and low-iron response of an oceanic diatom adapted to chronic iron limitation.</title>
        <authorList>
            <person name="Lommer M."/>
            <person name="Specht M."/>
            <person name="Roy A.S."/>
            <person name="Kraemer L."/>
            <person name="Andreson R."/>
            <person name="Gutowska M.A."/>
            <person name="Wolf J."/>
            <person name="Bergner S.V."/>
            <person name="Schilhabel M.B."/>
            <person name="Klostermeier U.C."/>
            <person name="Beiko R.G."/>
            <person name="Rosenstiel P."/>
            <person name="Hippler M."/>
            <person name="Laroche J."/>
        </authorList>
    </citation>
    <scope>NUCLEOTIDE SEQUENCE [LARGE SCALE GENOMIC DNA]</scope>
    <source>
        <strain evidence="1 2">CCMP1005</strain>
    </source>
</reference>